<evidence type="ECO:0000256" key="1">
    <source>
        <dbReference type="ARBA" id="ARBA00018672"/>
    </source>
</evidence>
<dbReference type="AlphaFoldDB" id="A0A9X7P5N4"/>
<dbReference type="GO" id="GO:0000976">
    <property type="term" value="F:transcription cis-regulatory region binding"/>
    <property type="evidence" value="ECO:0007669"/>
    <property type="project" value="TreeGrafter"/>
</dbReference>
<proteinExistence type="predicted"/>
<comment type="function">
    <text evidence="7">May play the central regulatory role in sporulation. It may be an element of the effector pathway responsible for the activation of sporulation genes in response to nutritional stress. Spo0A may act in concert with spo0H (a sigma factor) to control the expression of some genes that are critical to the sporulation process.</text>
</comment>
<gene>
    <name evidence="10" type="primary">yedW</name>
    <name evidence="10" type="ORF">MOST_21710</name>
</gene>
<evidence type="ECO:0000256" key="5">
    <source>
        <dbReference type="ARBA" id="ARBA00023125"/>
    </source>
</evidence>
<keyword evidence="5" id="KW-0238">DNA-binding</keyword>
<organism evidence="10 11">
    <name type="scientific">Neomoorella stamsii</name>
    <dbReference type="NCBI Taxonomy" id="1266720"/>
    <lineage>
        <taxon>Bacteria</taxon>
        <taxon>Bacillati</taxon>
        <taxon>Bacillota</taxon>
        <taxon>Clostridia</taxon>
        <taxon>Neomoorellales</taxon>
        <taxon>Neomoorellaceae</taxon>
        <taxon>Neomoorella</taxon>
    </lineage>
</organism>
<evidence type="ECO:0000256" key="4">
    <source>
        <dbReference type="ARBA" id="ARBA00023015"/>
    </source>
</evidence>
<keyword evidence="3" id="KW-0902">Two-component regulatory system</keyword>
<dbReference type="InterPro" id="IPR043128">
    <property type="entry name" value="Rev_trsase/Diguanyl_cyclase"/>
</dbReference>
<dbReference type="SMART" id="SM00448">
    <property type="entry name" value="REC"/>
    <property type="match status" value="1"/>
</dbReference>
<comment type="caution">
    <text evidence="10">The sequence shown here is derived from an EMBL/GenBank/DDBJ whole genome shotgun (WGS) entry which is preliminary data.</text>
</comment>
<keyword evidence="2 8" id="KW-0597">Phosphoprotein</keyword>
<dbReference type="PANTHER" id="PTHR48111:SF1">
    <property type="entry name" value="TWO-COMPONENT RESPONSE REGULATOR ORR33"/>
    <property type="match status" value="1"/>
</dbReference>
<dbReference type="Gene3D" id="3.30.70.270">
    <property type="match status" value="1"/>
</dbReference>
<feature type="modified residue" description="4-aspartylphosphate" evidence="8">
    <location>
        <position position="67"/>
    </location>
</feature>
<dbReference type="InterPro" id="IPR011006">
    <property type="entry name" value="CheY-like_superfamily"/>
</dbReference>
<sequence length="278" mass="30474">MSKGRAKTLLALPEKSILLVEDSTLTRFSSRRTLEDRGYLVDEAASGQEALVKARGKGEPYDLVILDIHLPGMDGLGVLENLKRLPEYRYVPVMVVTVESNVAVVKKAIDLGAVEYLCKPYSVEELVRRVEKLIGPGARGEAAPAELLHKVLRNEINRASRGGLKVALVLARSERLGKGKIGECARQARRRLREIDTVIELSKSTLALILPHTGKEGAQVVTTKLEGFLPGTWSYGIAVYPDNGKDGEELFAYAEVSLKESWENKGGEVLAQQQDPDS</sequence>
<evidence type="ECO:0000259" key="9">
    <source>
        <dbReference type="PROSITE" id="PS50110"/>
    </source>
</evidence>
<protein>
    <recommendedName>
        <fullName evidence="1">Stage 0 sporulation protein A homolog</fullName>
    </recommendedName>
</protein>
<evidence type="ECO:0000256" key="6">
    <source>
        <dbReference type="ARBA" id="ARBA00023163"/>
    </source>
</evidence>
<dbReference type="InterPro" id="IPR029787">
    <property type="entry name" value="Nucleotide_cyclase"/>
</dbReference>
<dbReference type="Proteomes" id="UP000239430">
    <property type="component" value="Unassembled WGS sequence"/>
</dbReference>
<dbReference type="Gene3D" id="3.40.50.2300">
    <property type="match status" value="1"/>
</dbReference>
<feature type="domain" description="Response regulatory" evidence="9">
    <location>
        <begin position="16"/>
        <end position="134"/>
    </location>
</feature>
<evidence type="ECO:0000256" key="8">
    <source>
        <dbReference type="PROSITE-ProRule" id="PRU00169"/>
    </source>
</evidence>
<dbReference type="GO" id="GO:0000156">
    <property type="term" value="F:phosphorelay response regulator activity"/>
    <property type="evidence" value="ECO:0007669"/>
    <property type="project" value="TreeGrafter"/>
</dbReference>
<keyword evidence="11" id="KW-1185">Reference proteome</keyword>
<keyword evidence="4" id="KW-0805">Transcription regulation</keyword>
<reference evidence="10 11" key="1">
    <citation type="submission" date="2018-03" db="EMBL/GenBank/DDBJ databases">
        <title>Genome sequence of Moorella stamsii DSM 26217.</title>
        <authorList>
            <person name="Poehlein A."/>
            <person name="Daniel R."/>
        </authorList>
    </citation>
    <scope>NUCLEOTIDE SEQUENCE [LARGE SCALE GENOMIC DNA]</scope>
    <source>
        <strain evidence="11">DSM 26217</strain>
    </source>
</reference>
<evidence type="ECO:0000256" key="7">
    <source>
        <dbReference type="ARBA" id="ARBA00024867"/>
    </source>
</evidence>
<name>A0A9X7P5N4_9FIRM</name>
<keyword evidence="6" id="KW-0804">Transcription</keyword>
<dbReference type="PROSITE" id="PS50110">
    <property type="entry name" value="RESPONSE_REGULATORY"/>
    <property type="match status" value="1"/>
</dbReference>
<dbReference type="InterPro" id="IPR001789">
    <property type="entry name" value="Sig_transdc_resp-reg_receiver"/>
</dbReference>
<dbReference type="GO" id="GO:0006355">
    <property type="term" value="P:regulation of DNA-templated transcription"/>
    <property type="evidence" value="ECO:0007669"/>
    <property type="project" value="TreeGrafter"/>
</dbReference>
<evidence type="ECO:0000256" key="2">
    <source>
        <dbReference type="ARBA" id="ARBA00022553"/>
    </source>
</evidence>
<dbReference type="SUPFAM" id="SSF55073">
    <property type="entry name" value="Nucleotide cyclase"/>
    <property type="match status" value="1"/>
</dbReference>
<dbReference type="SUPFAM" id="SSF52172">
    <property type="entry name" value="CheY-like"/>
    <property type="match status" value="1"/>
</dbReference>
<dbReference type="InterPro" id="IPR039420">
    <property type="entry name" value="WalR-like"/>
</dbReference>
<dbReference type="EMBL" id="PVXL01000049">
    <property type="protein sequence ID" value="PRR71845.1"/>
    <property type="molecule type" value="Genomic_DNA"/>
</dbReference>
<evidence type="ECO:0000256" key="3">
    <source>
        <dbReference type="ARBA" id="ARBA00023012"/>
    </source>
</evidence>
<accession>A0A9X7P5N4</accession>
<evidence type="ECO:0000313" key="10">
    <source>
        <dbReference type="EMBL" id="PRR71845.1"/>
    </source>
</evidence>
<dbReference type="Pfam" id="PF00072">
    <property type="entry name" value="Response_reg"/>
    <property type="match status" value="1"/>
</dbReference>
<dbReference type="GO" id="GO:0032993">
    <property type="term" value="C:protein-DNA complex"/>
    <property type="evidence" value="ECO:0007669"/>
    <property type="project" value="TreeGrafter"/>
</dbReference>
<dbReference type="PANTHER" id="PTHR48111">
    <property type="entry name" value="REGULATOR OF RPOS"/>
    <property type="match status" value="1"/>
</dbReference>
<evidence type="ECO:0000313" key="11">
    <source>
        <dbReference type="Proteomes" id="UP000239430"/>
    </source>
</evidence>
<dbReference type="GO" id="GO:0005829">
    <property type="term" value="C:cytosol"/>
    <property type="evidence" value="ECO:0007669"/>
    <property type="project" value="TreeGrafter"/>
</dbReference>